<name>A0A699ZRM2_HAELA</name>
<evidence type="ECO:0000256" key="1">
    <source>
        <dbReference type="SAM" id="MobiDB-lite"/>
    </source>
</evidence>
<feature type="non-terminal residue" evidence="2">
    <location>
        <position position="1"/>
    </location>
</feature>
<keyword evidence="3" id="KW-1185">Reference proteome</keyword>
<feature type="non-terminal residue" evidence="2">
    <location>
        <position position="139"/>
    </location>
</feature>
<evidence type="ECO:0000313" key="2">
    <source>
        <dbReference type="EMBL" id="GFH23790.1"/>
    </source>
</evidence>
<feature type="compositionally biased region" description="Polar residues" evidence="1">
    <location>
        <begin position="128"/>
        <end position="139"/>
    </location>
</feature>
<sequence>MHKIKTLEQELGPAAHATLMQAMQRIGTLAATGQAEVDSWLLSKARQLQPWLLEVNSTPSLAAEHESEAADPSSLSSNSTPSSLMDHTSSAPGLGALTNLTLSDQEELQQQPGQQEQGDNQLHEFVQRFSSASELQTQQ</sequence>
<comment type="caution">
    <text evidence="2">The sequence shown here is derived from an EMBL/GenBank/DDBJ whole genome shotgun (WGS) entry which is preliminary data.</text>
</comment>
<feature type="region of interest" description="Disordered" evidence="1">
    <location>
        <begin position="59"/>
        <end position="139"/>
    </location>
</feature>
<dbReference type="EMBL" id="BLLF01002363">
    <property type="protein sequence ID" value="GFH23790.1"/>
    <property type="molecule type" value="Genomic_DNA"/>
</dbReference>
<gene>
    <name evidence="2" type="ORF">HaLaN_21467</name>
</gene>
<proteinExistence type="predicted"/>
<protein>
    <submittedName>
        <fullName evidence="2">Uncharacterized protein</fullName>
    </submittedName>
</protein>
<feature type="compositionally biased region" description="Low complexity" evidence="1">
    <location>
        <begin position="70"/>
        <end position="84"/>
    </location>
</feature>
<organism evidence="2 3">
    <name type="scientific">Haematococcus lacustris</name>
    <name type="common">Green alga</name>
    <name type="synonym">Haematococcus pluvialis</name>
    <dbReference type="NCBI Taxonomy" id="44745"/>
    <lineage>
        <taxon>Eukaryota</taxon>
        <taxon>Viridiplantae</taxon>
        <taxon>Chlorophyta</taxon>
        <taxon>core chlorophytes</taxon>
        <taxon>Chlorophyceae</taxon>
        <taxon>CS clade</taxon>
        <taxon>Chlamydomonadales</taxon>
        <taxon>Haematococcaceae</taxon>
        <taxon>Haematococcus</taxon>
    </lineage>
</organism>
<reference evidence="2 3" key="1">
    <citation type="submission" date="2020-02" db="EMBL/GenBank/DDBJ databases">
        <title>Draft genome sequence of Haematococcus lacustris strain NIES-144.</title>
        <authorList>
            <person name="Morimoto D."/>
            <person name="Nakagawa S."/>
            <person name="Yoshida T."/>
            <person name="Sawayama S."/>
        </authorList>
    </citation>
    <scope>NUCLEOTIDE SEQUENCE [LARGE SCALE GENOMIC DNA]</scope>
    <source>
        <strain evidence="2 3">NIES-144</strain>
    </source>
</reference>
<evidence type="ECO:0000313" key="3">
    <source>
        <dbReference type="Proteomes" id="UP000485058"/>
    </source>
</evidence>
<dbReference type="Proteomes" id="UP000485058">
    <property type="component" value="Unassembled WGS sequence"/>
</dbReference>
<dbReference type="AlphaFoldDB" id="A0A699ZRM2"/>
<accession>A0A699ZRM2</accession>
<feature type="compositionally biased region" description="Low complexity" evidence="1">
    <location>
        <begin position="108"/>
        <end position="120"/>
    </location>
</feature>